<dbReference type="RefSeq" id="WP_038694746.1">
    <property type="nucleotide sequence ID" value="NZ_CP009286.1"/>
</dbReference>
<dbReference type="SUPFAM" id="SSF88659">
    <property type="entry name" value="Sigma3 and sigma4 domains of RNA polymerase sigma factors"/>
    <property type="match status" value="1"/>
</dbReference>
<dbReference type="KEGG" id="pste:PSTEL_09605"/>
<evidence type="ECO:0000313" key="2">
    <source>
        <dbReference type="Proteomes" id="UP000029507"/>
    </source>
</evidence>
<proteinExistence type="predicted"/>
<organism evidence="1 2">
    <name type="scientific">Paenibacillus stellifer</name>
    <dbReference type="NCBI Taxonomy" id="169760"/>
    <lineage>
        <taxon>Bacteria</taxon>
        <taxon>Bacillati</taxon>
        <taxon>Bacillota</taxon>
        <taxon>Bacilli</taxon>
        <taxon>Bacillales</taxon>
        <taxon>Paenibacillaceae</taxon>
        <taxon>Paenibacillus</taxon>
    </lineage>
</organism>
<dbReference type="OrthoDB" id="1797434at2"/>
<protein>
    <recommendedName>
        <fullName evidence="3">Transcriptional regulator</fullName>
    </recommendedName>
</protein>
<dbReference type="NCBIfam" id="TIGR01637">
    <property type="entry name" value="phage_arpU"/>
    <property type="match status" value="1"/>
</dbReference>
<dbReference type="EMBL" id="CP009286">
    <property type="protein sequence ID" value="AIQ63304.1"/>
    <property type="molecule type" value="Genomic_DNA"/>
</dbReference>
<accession>A0A089N3M0</accession>
<keyword evidence="2" id="KW-1185">Reference proteome</keyword>
<sequence length="148" mass="17348">MKVHQMVMDIYKVDEEATRAAVEKYLFQAREYKVTEYIPDEPSVTASPEVRYHGPTNVTGDQTATIAIRAADEMERRRRHVERAERAVSRLGERQRRLIQVRYMDDDDVLDYNAAEELGFSERHYRRIKSVAIYRLASTLGLIVLREE</sequence>
<dbReference type="STRING" id="169760.PSTEL_09605"/>
<evidence type="ECO:0008006" key="3">
    <source>
        <dbReference type="Google" id="ProtNLM"/>
    </source>
</evidence>
<name>A0A089N3M0_9BACL</name>
<dbReference type="InterPro" id="IPR006524">
    <property type="entry name" value="ArpU-like"/>
</dbReference>
<dbReference type="Proteomes" id="UP000029507">
    <property type="component" value="Chromosome"/>
</dbReference>
<evidence type="ECO:0000313" key="1">
    <source>
        <dbReference type="EMBL" id="AIQ63304.1"/>
    </source>
</evidence>
<dbReference type="AlphaFoldDB" id="A0A089N3M0"/>
<dbReference type="HOGENOM" id="CLU_107917_2_0_9"/>
<dbReference type="Gene3D" id="1.20.140.160">
    <property type="match status" value="1"/>
</dbReference>
<reference evidence="1 2" key="1">
    <citation type="submission" date="2014-08" db="EMBL/GenBank/DDBJ databases">
        <title>Comparative genomics of the Paenibacillus odorifer group.</title>
        <authorList>
            <person name="den Bakker H.C."/>
            <person name="Tsai Y.-C."/>
            <person name="Martin N."/>
            <person name="Korlach J."/>
            <person name="Wiedmann M."/>
        </authorList>
    </citation>
    <scope>NUCLEOTIDE SEQUENCE [LARGE SCALE GENOMIC DNA]</scope>
    <source>
        <strain evidence="1 2">DSM 14472</strain>
    </source>
</reference>
<gene>
    <name evidence="1" type="ORF">PSTEL_09605</name>
</gene>
<dbReference type="InterPro" id="IPR013324">
    <property type="entry name" value="RNA_pol_sigma_r3/r4-like"/>
</dbReference>